<name>A0A2H0XEU1_UNCKA</name>
<evidence type="ECO:0000313" key="8">
    <source>
        <dbReference type="EMBL" id="PIS23381.1"/>
    </source>
</evidence>
<evidence type="ECO:0000256" key="5">
    <source>
        <dbReference type="RuleBase" id="RU000660"/>
    </source>
</evidence>
<feature type="region of interest" description="Disordered" evidence="7">
    <location>
        <begin position="130"/>
        <end position="167"/>
    </location>
</feature>
<dbReference type="GO" id="GO:0006412">
    <property type="term" value="P:translation"/>
    <property type="evidence" value="ECO:0007669"/>
    <property type="project" value="InterPro"/>
</dbReference>
<evidence type="ECO:0000256" key="7">
    <source>
        <dbReference type="SAM" id="MobiDB-lite"/>
    </source>
</evidence>
<evidence type="ECO:0000256" key="1">
    <source>
        <dbReference type="ARBA" id="ARBA00008777"/>
    </source>
</evidence>
<evidence type="ECO:0000313" key="9">
    <source>
        <dbReference type="Proteomes" id="UP000230340"/>
    </source>
</evidence>
<comment type="caution">
    <text evidence="8">The sequence shown here is derived from an EMBL/GenBank/DDBJ whole genome shotgun (WGS) entry which is preliminary data.</text>
</comment>
<keyword evidence="3 5" id="KW-0687">Ribonucleoprotein</keyword>
<dbReference type="GO" id="GO:0022625">
    <property type="term" value="C:cytosolic large ribosomal subunit"/>
    <property type="evidence" value="ECO:0007669"/>
    <property type="project" value="TreeGrafter"/>
</dbReference>
<accession>A0A2H0XEU1</accession>
<dbReference type="Pfam" id="PF01196">
    <property type="entry name" value="Ribosomal_L17"/>
    <property type="match status" value="1"/>
</dbReference>
<protein>
    <recommendedName>
        <fullName evidence="4 6">50S ribosomal protein L17</fullName>
    </recommendedName>
</protein>
<dbReference type="NCBIfam" id="TIGR00059">
    <property type="entry name" value="L17"/>
    <property type="match status" value="1"/>
</dbReference>
<evidence type="ECO:0000256" key="4">
    <source>
        <dbReference type="ARBA" id="ARBA00035494"/>
    </source>
</evidence>
<evidence type="ECO:0000256" key="6">
    <source>
        <dbReference type="RuleBase" id="RU000661"/>
    </source>
</evidence>
<gene>
    <name evidence="8" type="ORF">COT49_00845</name>
</gene>
<evidence type="ECO:0000256" key="3">
    <source>
        <dbReference type="ARBA" id="ARBA00023274"/>
    </source>
</evidence>
<feature type="compositionally biased region" description="Basic and acidic residues" evidence="7">
    <location>
        <begin position="130"/>
        <end position="139"/>
    </location>
</feature>
<feature type="compositionally biased region" description="Basic residues" evidence="7">
    <location>
        <begin position="155"/>
        <end position="167"/>
    </location>
</feature>
<dbReference type="AlphaFoldDB" id="A0A2H0XEU1"/>
<sequence>MRHRVKKVKKLGRPLGARKALYKGLLISLIDKGEIETTIAKAKGLKPQIERLVCIAKKQGLSSYRILIAILGSSKIAAKLVREIAPKFMDRNGGFVRIQRLGVRSGDAAQMARIGWVVNIKKVEDGKQVKKEEKVEKSVQKKSNTSNKTNETKKSRGRSKKEVTKKK</sequence>
<reference evidence="9" key="1">
    <citation type="submission" date="2017-09" db="EMBL/GenBank/DDBJ databases">
        <title>Depth-based differentiation of microbial function through sediment-hosted aquifers and enrichment of novel symbionts in the deep terrestrial subsurface.</title>
        <authorList>
            <person name="Probst A.J."/>
            <person name="Ladd B."/>
            <person name="Jarett J.K."/>
            <person name="Geller-Mcgrath D.E."/>
            <person name="Sieber C.M.K."/>
            <person name="Emerson J.B."/>
            <person name="Anantharaman K."/>
            <person name="Thomas B.C."/>
            <person name="Malmstrom R."/>
            <person name="Stieglmeier M."/>
            <person name="Klingl A."/>
            <person name="Woyke T."/>
            <person name="Ryan C.M."/>
            <person name="Banfield J.F."/>
        </authorList>
    </citation>
    <scope>NUCLEOTIDE SEQUENCE [LARGE SCALE GENOMIC DNA]</scope>
</reference>
<dbReference type="InterPro" id="IPR036373">
    <property type="entry name" value="Ribosomal_bL17_sf"/>
</dbReference>
<dbReference type="Gene3D" id="3.90.1030.10">
    <property type="entry name" value="Ribosomal protein L17"/>
    <property type="match status" value="1"/>
</dbReference>
<proteinExistence type="inferred from homology"/>
<dbReference type="InterPro" id="IPR000456">
    <property type="entry name" value="Ribosomal_bL17"/>
</dbReference>
<evidence type="ECO:0000256" key="2">
    <source>
        <dbReference type="ARBA" id="ARBA00022980"/>
    </source>
</evidence>
<organism evidence="8 9">
    <name type="scientific">candidate division WWE3 bacterium CG08_land_8_20_14_0_20_40_13</name>
    <dbReference type="NCBI Taxonomy" id="1975084"/>
    <lineage>
        <taxon>Bacteria</taxon>
        <taxon>Katanobacteria</taxon>
    </lineage>
</organism>
<comment type="similarity">
    <text evidence="1 5">Belongs to the bacterial ribosomal protein bL17 family.</text>
</comment>
<dbReference type="SUPFAM" id="SSF64263">
    <property type="entry name" value="Prokaryotic ribosomal protein L17"/>
    <property type="match status" value="1"/>
</dbReference>
<dbReference type="PANTHER" id="PTHR14413">
    <property type="entry name" value="RIBOSOMAL PROTEIN L17"/>
    <property type="match status" value="1"/>
</dbReference>
<dbReference type="GO" id="GO:0003735">
    <property type="term" value="F:structural constituent of ribosome"/>
    <property type="evidence" value="ECO:0007669"/>
    <property type="project" value="InterPro"/>
</dbReference>
<keyword evidence="2 5" id="KW-0689">Ribosomal protein</keyword>
<dbReference type="PANTHER" id="PTHR14413:SF16">
    <property type="entry name" value="LARGE RIBOSOMAL SUBUNIT PROTEIN BL17M"/>
    <property type="match status" value="1"/>
</dbReference>
<dbReference type="EMBL" id="PEYT01000004">
    <property type="protein sequence ID" value="PIS23381.1"/>
    <property type="molecule type" value="Genomic_DNA"/>
</dbReference>
<dbReference type="Proteomes" id="UP000230340">
    <property type="component" value="Unassembled WGS sequence"/>
</dbReference>